<evidence type="ECO:0000313" key="6">
    <source>
        <dbReference type="EMBL" id="KAF7410019.1"/>
    </source>
</evidence>
<gene>
    <name evidence="6" type="ORF">HZH68_004400</name>
</gene>
<dbReference type="GO" id="GO:0008045">
    <property type="term" value="P:motor neuron axon guidance"/>
    <property type="evidence" value="ECO:0007669"/>
    <property type="project" value="TreeGrafter"/>
</dbReference>
<evidence type="ECO:0000259" key="5">
    <source>
        <dbReference type="Pfam" id="PF15636"/>
    </source>
</evidence>
<evidence type="ECO:0000313" key="7">
    <source>
        <dbReference type="Proteomes" id="UP000617340"/>
    </source>
</evidence>
<dbReference type="AlphaFoldDB" id="A0A834KL79"/>
<sequence>MCRRPASSMHPYESENASLSSSCQGRDKRKGLLNENGSGSSSLIDVKIHGTSYVVNLRYGTTAEKEKQRLLHHAKATAIRKAWHREREALKANTPTTNEWMVAEQDEILKVGVASNYEGEYIHDAQIYPELAEDPYNIRFVKKAVDTSSKKRRRRRGAPSCKLWWLDKFC</sequence>
<dbReference type="PANTHER" id="PTHR11219">
    <property type="entry name" value="TENEURIN AND N-ACETYLGLUCOSAMINE-1-PHOSPHODIESTER ALPHA-N-ACETYLGLUCOSAMINIDASE"/>
    <property type="match status" value="1"/>
</dbReference>
<proteinExistence type="predicted"/>
<evidence type="ECO:0000256" key="4">
    <source>
        <dbReference type="SAM" id="MobiDB-lite"/>
    </source>
</evidence>
<dbReference type="InterPro" id="IPR028916">
    <property type="entry name" value="Tox-GHH_dom"/>
</dbReference>
<comment type="caution">
    <text evidence="6">The sequence shown here is derived from an EMBL/GenBank/DDBJ whole genome shotgun (WGS) entry which is preliminary data.</text>
</comment>
<reference evidence="6" key="1">
    <citation type="journal article" date="2020" name="G3 (Bethesda)">
        <title>High-Quality Assemblies for Three Invasive Social Wasps from the &lt;i&gt;Vespula&lt;/i&gt; Genus.</title>
        <authorList>
            <person name="Harrop T.W.R."/>
            <person name="Guhlin J."/>
            <person name="McLaughlin G.M."/>
            <person name="Permina E."/>
            <person name="Stockwell P."/>
            <person name="Gilligan J."/>
            <person name="Le Lec M.F."/>
            <person name="Gruber M.A.M."/>
            <person name="Quinn O."/>
            <person name="Lovegrove M."/>
            <person name="Duncan E.J."/>
            <person name="Remnant E.J."/>
            <person name="Van Eeckhoven J."/>
            <person name="Graham B."/>
            <person name="Knapp R.A."/>
            <person name="Langford K.W."/>
            <person name="Kronenberg Z."/>
            <person name="Press M.O."/>
            <person name="Eacker S.M."/>
            <person name="Wilson-Rankin E.E."/>
            <person name="Purcell J."/>
            <person name="Lester P.J."/>
            <person name="Dearden P.K."/>
        </authorList>
    </citation>
    <scope>NUCLEOTIDE SEQUENCE</scope>
    <source>
        <strain evidence="6">Linc-1</strain>
    </source>
</reference>
<evidence type="ECO:0000256" key="3">
    <source>
        <dbReference type="ARBA" id="ARBA00023157"/>
    </source>
</evidence>
<feature type="compositionally biased region" description="Polar residues" evidence="4">
    <location>
        <begin position="15"/>
        <end position="24"/>
    </location>
</feature>
<organism evidence="6 7">
    <name type="scientific">Vespula germanica</name>
    <name type="common">German yellow jacket</name>
    <name type="synonym">Paravespula germanica</name>
    <dbReference type="NCBI Taxonomy" id="30212"/>
    <lineage>
        <taxon>Eukaryota</taxon>
        <taxon>Metazoa</taxon>
        <taxon>Ecdysozoa</taxon>
        <taxon>Arthropoda</taxon>
        <taxon>Hexapoda</taxon>
        <taxon>Insecta</taxon>
        <taxon>Pterygota</taxon>
        <taxon>Neoptera</taxon>
        <taxon>Endopterygota</taxon>
        <taxon>Hymenoptera</taxon>
        <taxon>Apocrita</taxon>
        <taxon>Aculeata</taxon>
        <taxon>Vespoidea</taxon>
        <taxon>Vespidae</taxon>
        <taxon>Vespinae</taxon>
        <taxon>Vespula</taxon>
    </lineage>
</organism>
<dbReference type="EMBL" id="JACSDZ010000003">
    <property type="protein sequence ID" value="KAF7410019.1"/>
    <property type="molecule type" value="Genomic_DNA"/>
</dbReference>
<keyword evidence="2" id="KW-0677">Repeat</keyword>
<accession>A0A834KL79</accession>
<protein>
    <recommendedName>
        <fullName evidence="5">Tox-GHH domain-containing protein</fullName>
    </recommendedName>
</protein>
<evidence type="ECO:0000256" key="1">
    <source>
        <dbReference type="ARBA" id="ARBA00022536"/>
    </source>
</evidence>
<dbReference type="Proteomes" id="UP000617340">
    <property type="component" value="Unassembled WGS sequence"/>
</dbReference>
<keyword evidence="7" id="KW-1185">Reference proteome</keyword>
<keyword evidence="1" id="KW-0245">EGF-like domain</keyword>
<evidence type="ECO:0000256" key="2">
    <source>
        <dbReference type="ARBA" id="ARBA00022737"/>
    </source>
</evidence>
<name>A0A834KL79_VESGE</name>
<dbReference type="InterPro" id="IPR051216">
    <property type="entry name" value="Teneurin"/>
</dbReference>
<feature type="domain" description="Tox-GHH" evidence="5">
    <location>
        <begin position="65"/>
        <end position="142"/>
    </location>
</feature>
<keyword evidence="3" id="KW-1015">Disulfide bond</keyword>
<dbReference type="Pfam" id="PF15636">
    <property type="entry name" value="Tox-GHH"/>
    <property type="match status" value="1"/>
</dbReference>
<feature type="region of interest" description="Disordered" evidence="4">
    <location>
        <begin position="1"/>
        <end position="36"/>
    </location>
</feature>
<dbReference type="PANTHER" id="PTHR11219:SF69">
    <property type="entry name" value="TENEURIN-A"/>
    <property type="match status" value="1"/>
</dbReference>